<dbReference type="GO" id="GO:0016020">
    <property type="term" value="C:membrane"/>
    <property type="evidence" value="ECO:0007669"/>
    <property type="project" value="UniProtKB-SubCell"/>
</dbReference>
<reference evidence="19 20" key="1">
    <citation type="journal article" date="2023" name="J. Hered.">
        <title>Chromosome-level genome of the wood stork (Mycteria americana) provides insight into avian chromosome evolution.</title>
        <authorList>
            <person name="Flamio R. Jr."/>
            <person name="Ramstad K.M."/>
        </authorList>
    </citation>
    <scope>NUCLEOTIDE SEQUENCE [LARGE SCALE GENOMIC DNA]</scope>
    <source>
        <strain evidence="19">JAX WOST 10</strain>
    </source>
</reference>
<keyword evidence="4 17" id="KW-0812">Transmembrane</keyword>
<dbReference type="InterPro" id="IPR050584">
    <property type="entry name" value="Cholesterol_7-desaturase"/>
</dbReference>
<dbReference type="GO" id="GO:0051537">
    <property type="term" value="F:2 iron, 2 sulfur cluster binding"/>
    <property type="evidence" value="ECO:0007669"/>
    <property type="project" value="UniProtKB-KW"/>
</dbReference>
<evidence type="ECO:0000256" key="4">
    <source>
        <dbReference type="ARBA" id="ARBA00022692"/>
    </source>
</evidence>
<evidence type="ECO:0000256" key="10">
    <source>
        <dbReference type="ARBA" id="ARBA00023014"/>
    </source>
</evidence>
<dbReference type="GO" id="GO:0008203">
    <property type="term" value="P:cholesterol metabolic process"/>
    <property type="evidence" value="ECO:0007669"/>
    <property type="project" value="InterPro"/>
</dbReference>
<evidence type="ECO:0000256" key="11">
    <source>
        <dbReference type="ARBA" id="ARBA00023136"/>
    </source>
</evidence>
<evidence type="ECO:0000256" key="15">
    <source>
        <dbReference type="ARBA" id="ARBA00047853"/>
    </source>
</evidence>
<dbReference type="PANTHER" id="PTHR21266">
    <property type="entry name" value="IRON-SULFUR DOMAIN CONTAINING PROTEIN"/>
    <property type="match status" value="1"/>
</dbReference>
<dbReference type="Proteomes" id="UP001333110">
    <property type="component" value="Unassembled WGS sequence"/>
</dbReference>
<comment type="pathway">
    <text evidence="12">Steroid hormone biosynthesis; dafachronic acid biosynthesis.</text>
</comment>
<evidence type="ECO:0000256" key="12">
    <source>
        <dbReference type="ARBA" id="ARBA00025712"/>
    </source>
</evidence>
<dbReference type="EC" id="1.14.19.21" evidence="14"/>
<dbReference type="InterPro" id="IPR045605">
    <property type="entry name" value="KshA-like_C"/>
</dbReference>
<comment type="subcellular location">
    <subcellularLocation>
        <location evidence="2">Membrane</location>
    </subcellularLocation>
</comment>
<proteinExistence type="inferred from homology"/>
<keyword evidence="6" id="KW-0479">Metal-binding</keyword>
<comment type="cofactor">
    <cofactor evidence="1">
        <name>Fe cation</name>
        <dbReference type="ChEBI" id="CHEBI:24875"/>
    </cofactor>
</comment>
<feature type="transmembrane region" description="Helical" evidence="17">
    <location>
        <begin position="20"/>
        <end position="41"/>
    </location>
</feature>
<evidence type="ECO:0000256" key="9">
    <source>
        <dbReference type="ARBA" id="ARBA00023004"/>
    </source>
</evidence>
<comment type="catalytic activity">
    <reaction evidence="15">
        <text>cholesterol + NADH + O2 + H(+) = 7-dehydrocholesterol + NAD(+) + 2 H2O</text>
        <dbReference type="Rhea" id="RHEA:51644"/>
        <dbReference type="ChEBI" id="CHEBI:15377"/>
        <dbReference type="ChEBI" id="CHEBI:15378"/>
        <dbReference type="ChEBI" id="CHEBI:15379"/>
        <dbReference type="ChEBI" id="CHEBI:16113"/>
        <dbReference type="ChEBI" id="CHEBI:17759"/>
        <dbReference type="ChEBI" id="CHEBI:57540"/>
        <dbReference type="ChEBI" id="CHEBI:57945"/>
        <dbReference type="EC" id="1.14.19.21"/>
    </reaction>
    <physiologicalReaction direction="left-to-right" evidence="15">
        <dbReference type="Rhea" id="RHEA:51645"/>
    </physiologicalReaction>
</comment>
<keyword evidence="5" id="KW-0001">2Fe-2S</keyword>
<dbReference type="Gene3D" id="3.90.380.10">
    <property type="entry name" value="Naphthalene 1,2-dioxygenase Alpha Subunit, Chain A, domain 1"/>
    <property type="match status" value="1"/>
</dbReference>
<keyword evidence="20" id="KW-1185">Reference proteome</keyword>
<dbReference type="GO" id="GO:0005737">
    <property type="term" value="C:cytoplasm"/>
    <property type="evidence" value="ECO:0007669"/>
    <property type="project" value="TreeGrafter"/>
</dbReference>
<gene>
    <name evidence="19" type="ORF">QYF61_010382</name>
</gene>
<evidence type="ECO:0000256" key="5">
    <source>
        <dbReference type="ARBA" id="ARBA00022714"/>
    </source>
</evidence>
<comment type="catalytic activity">
    <reaction evidence="16">
        <text>cholesterol + NADPH + O2 + H(+) = 7-dehydrocholesterol + NADP(+) + 2 H2O</text>
        <dbReference type="Rhea" id="RHEA:45024"/>
        <dbReference type="ChEBI" id="CHEBI:15377"/>
        <dbReference type="ChEBI" id="CHEBI:15378"/>
        <dbReference type="ChEBI" id="CHEBI:15379"/>
        <dbReference type="ChEBI" id="CHEBI:16113"/>
        <dbReference type="ChEBI" id="CHEBI:17759"/>
        <dbReference type="ChEBI" id="CHEBI:57783"/>
        <dbReference type="ChEBI" id="CHEBI:58349"/>
        <dbReference type="EC" id="1.14.19.21"/>
    </reaction>
    <physiologicalReaction direction="left-to-right" evidence="16">
        <dbReference type="Rhea" id="RHEA:45025"/>
    </physiologicalReaction>
</comment>
<evidence type="ECO:0000256" key="13">
    <source>
        <dbReference type="ARBA" id="ARBA00025729"/>
    </source>
</evidence>
<keyword evidence="10" id="KW-0411">Iron-sulfur</keyword>
<protein>
    <recommendedName>
        <fullName evidence="14">cholesterol 7-desaturase</fullName>
        <ecNumber evidence="14">1.14.19.21</ecNumber>
    </recommendedName>
</protein>
<evidence type="ECO:0000256" key="16">
    <source>
        <dbReference type="ARBA" id="ARBA00049548"/>
    </source>
</evidence>
<evidence type="ECO:0000256" key="1">
    <source>
        <dbReference type="ARBA" id="ARBA00001962"/>
    </source>
</evidence>
<keyword evidence="7 17" id="KW-1133">Transmembrane helix</keyword>
<dbReference type="EMBL" id="JAUNZN010000017">
    <property type="protein sequence ID" value="KAK4811483.1"/>
    <property type="molecule type" value="Genomic_DNA"/>
</dbReference>
<comment type="pathway">
    <text evidence="3">Hormone biosynthesis.</text>
</comment>
<dbReference type="GO" id="GO:0046872">
    <property type="term" value="F:metal ion binding"/>
    <property type="evidence" value="ECO:0007669"/>
    <property type="project" value="UniProtKB-KW"/>
</dbReference>
<keyword evidence="11 17" id="KW-0472">Membrane</keyword>
<evidence type="ECO:0000256" key="7">
    <source>
        <dbReference type="ARBA" id="ARBA00022989"/>
    </source>
</evidence>
<dbReference type="Pfam" id="PF19298">
    <property type="entry name" value="KshA_C"/>
    <property type="match status" value="1"/>
</dbReference>
<evidence type="ECO:0000256" key="14">
    <source>
        <dbReference type="ARBA" id="ARBA00026095"/>
    </source>
</evidence>
<name>A0AAN7MKT2_MYCAM</name>
<dbReference type="InterPro" id="IPR036922">
    <property type="entry name" value="Rieske_2Fe-2S_sf"/>
</dbReference>
<dbReference type="GO" id="GO:0170056">
    <property type="term" value="F:cholesterol 7-desaturase [NAD(P)H] activity"/>
    <property type="evidence" value="ECO:0007669"/>
    <property type="project" value="UniProtKB-EC"/>
</dbReference>
<feature type="domain" description="Rieske" evidence="18">
    <location>
        <begin position="274"/>
        <end position="365"/>
    </location>
</feature>
<dbReference type="Pfam" id="PF00355">
    <property type="entry name" value="Rieske"/>
    <property type="match status" value="1"/>
</dbReference>
<accession>A0AAN7MKT2</accession>
<dbReference type="InterPro" id="IPR017941">
    <property type="entry name" value="Rieske_2Fe-2S"/>
</dbReference>
<dbReference type="PROSITE" id="PS51296">
    <property type="entry name" value="RIESKE"/>
    <property type="match status" value="1"/>
</dbReference>
<evidence type="ECO:0000256" key="2">
    <source>
        <dbReference type="ARBA" id="ARBA00004370"/>
    </source>
</evidence>
<sequence length="660" mass="72257">MGSGWGGAALLAAGPGRGALLFLLLLLLLVLFLLFLVLLLLGCSGPLALRRSPGQVGYLPAPGLSRRQAARRARRARRPGALPPPYPDGWYRLLDSAQLPRGAVRSLALLGECQPPQPRRATPAPAPATGATRLGILASVQGIPVGHPCQGIPTRASVPRHPCPGIPAGIPGHPCQGIPAGESDIPAWAHCWDTGSSLLGLLGHWHIPAGIPIMPPGHPCLAIPTRAPGHPCLGISAWASGHVPGHPCLGIPAEAQGHPHMDIITRALEHPSLGILLGHWGIPASTHGEQLAAFRTLDGQAYVVDAYCPHLGANLAAGGRVVGNCIECPFHGWQFRGEDGKCTRIPYAEKGEHPPNLQKASAETVKLGKGLEHKADGERLRDLGLFSLEKRRLRGDLIALYSCLKGVPDFARVRTWPSCEVNGMLLVWYHCKGAGPTWAVPEQREIATREWVFRGQTEHLVDAHIQEIPENAADKAHLAFLHGPAILGGSDLRYTRSKLWDFMKHIWKAEWQPELEPNEHCSRLLVQHTATVFGKHVSLMDLTVSARQVGPGLVFLIFEHAFLGRGIILQTVTPLEPLLQNVVHKIYYQKNVPAIIPKFILRAECIQFERDITIWNNKQYLPKPLLVREDSSIQKHRRWYAQFYSEKSMRLPVQKEGLDW</sequence>
<evidence type="ECO:0000256" key="17">
    <source>
        <dbReference type="SAM" id="Phobius"/>
    </source>
</evidence>
<dbReference type="SUPFAM" id="SSF50022">
    <property type="entry name" value="ISP domain"/>
    <property type="match status" value="1"/>
</dbReference>
<comment type="similarity">
    <text evidence="13">Belongs to the cholesterol 7-desaturase family.</text>
</comment>
<dbReference type="SUPFAM" id="SSF55961">
    <property type="entry name" value="Bet v1-like"/>
    <property type="match status" value="1"/>
</dbReference>
<keyword evidence="9" id="KW-0408">Iron</keyword>
<evidence type="ECO:0000313" key="20">
    <source>
        <dbReference type="Proteomes" id="UP001333110"/>
    </source>
</evidence>
<organism evidence="19 20">
    <name type="scientific">Mycteria americana</name>
    <name type="common">Wood stork</name>
    <dbReference type="NCBI Taxonomy" id="33587"/>
    <lineage>
        <taxon>Eukaryota</taxon>
        <taxon>Metazoa</taxon>
        <taxon>Chordata</taxon>
        <taxon>Craniata</taxon>
        <taxon>Vertebrata</taxon>
        <taxon>Euteleostomi</taxon>
        <taxon>Archelosauria</taxon>
        <taxon>Archosauria</taxon>
        <taxon>Dinosauria</taxon>
        <taxon>Saurischia</taxon>
        <taxon>Theropoda</taxon>
        <taxon>Coelurosauria</taxon>
        <taxon>Aves</taxon>
        <taxon>Neognathae</taxon>
        <taxon>Neoaves</taxon>
        <taxon>Aequornithes</taxon>
        <taxon>Ciconiiformes</taxon>
        <taxon>Ciconiidae</taxon>
        <taxon>Mycteria</taxon>
    </lineage>
</organism>
<comment type="caution">
    <text evidence="19">The sequence shown here is derived from an EMBL/GenBank/DDBJ whole genome shotgun (WGS) entry which is preliminary data.</text>
</comment>
<dbReference type="AlphaFoldDB" id="A0AAN7MKT2"/>
<evidence type="ECO:0000256" key="3">
    <source>
        <dbReference type="ARBA" id="ARBA00004972"/>
    </source>
</evidence>
<evidence type="ECO:0000259" key="18">
    <source>
        <dbReference type="PROSITE" id="PS51296"/>
    </source>
</evidence>
<evidence type="ECO:0000256" key="6">
    <source>
        <dbReference type="ARBA" id="ARBA00022723"/>
    </source>
</evidence>
<evidence type="ECO:0000313" key="19">
    <source>
        <dbReference type="EMBL" id="KAK4811483.1"/>
    </source>
</evidence>
<dbReference type="Gene3D" id="2.102.10.10">
    <property type="entry name" value="Rieske [2Fe-2S] iron-sulphur domain"/>
    <property type="match status" value="1"/>
</dbReference>
<evidence type="ECO:0000256" key="8">
    <source>
        <dbReference type="ARBA" id="ARBA00023002"/>
    </source>
</evidence>
<dbReference type="PANTHER" id="PTHR21266:SF32">
    <property type="entry name" value="CHOLESTEROL 7-DESATURASE NVD"/>
    <property type="match status" value="1"/>
</dbReference>
<keyword evidence="8" id="KW-0560">Oxidoreductase</keyword>